<organism evidence="1 2">
    <name type="scientific">Paenibacillus thiaminolyticus</name>
    <name type="common">Bacillus thiaminolyticus</name>
    <dbReference type="NCBI Taxonomy" id="49283"/>
    <lineage>
        <taxon>Bacteria</taxon>
        <taxon>Bacillati</taxon>
        <taxon>Bacillota</taxon>
        <taxon>Bacilli</taxon>
        <taxon>Bacillales</taxon>
        <taxon>Paenibacillaceae</taxon>
        <taxon>Paenibacillus</taxon>
    </lineage>
</organism>
<sequence>MSTLPSPDSHSAQRSVSARMARIMDTQHPLCREDIVWVLNFVKSKLTEKDEAWARLGPERILQNFRYFAEISLLLLRGVGFSEKSEHIRQYLSEATYGLLDQDGDL</sequence>
<keyword evidence="1" id="KW-0489">Methyltransferase</keyword>
<dbReference type="AlphaFoldDB" id="A0A3A3H7M6"/>
<reference evidence="1 2" key="1">
    <citation type="submission" date="2018-09" db="EMBL/GenBank/DDBJ databases">
        <title>Paenibacillus SK2017-BO5.</title>
        <authorList>
            <person name="Piskunova J.V."/>
            <person name="Dubiley S.A."/>
            <person name="Severinov K.V."/>
        </authorList>
    </citation>
    <scope>NUCLEOTIDE SEQUENCE [LARGE SCALE GENOMIC DNA]</scope>
    <source>
        <strain evidence="1 2">BO5</strain>
    </source>
</reference>
<evidence type="ECO:0000313" key="1">
    <source>
        <dbReference type="EMBL" id="RJG26036.1"/>
    </source>
</evidence>
<name>A0A3A3H7M6_PANTH</name>
<dbReference type="Proteomes" id="UP000266177">
    <property type="component" value="Unassembled WGS sequence"/>
</dbReference>
<evidence type="ECO:0000313" key="2">
    <source>
        <dbReference type="Proteomes" id="UP000266177"/>
    </source>
</evidence>
<keyword evidence="1" id="KW-0808">Transferase</keyword>
<dbReference type="OrthoDB" id="2679120at2"/>
<protein>
    <submittedName>
        <fullName evidence="1">Methyltransferase</fullName>
    </submittedName>
</protein>
<dbReference type="GO" id="GO:0008168">
    <property type="term" value="F:methyltransferase activity"/>
    <property type="evidence" value="ECO:0007669"/>
    <property type="project" value="UniProtKB-KW"/>
</dbReference>
<dbReference type="EMBL" id="QYZD01000002">
    <property type="protein sequence ID" value="RJG26036.1"/>
    <property type="molecule type" value="Genomic_DNA"/>
</dbReference>
<dbReference type="RefSeq" id="WP_119791026.1">
    <property type="nucleotide sequence ID" value="NZ_QYZD01000002.1"/>
</dbReference>
<gene>
    <name evidence="1" type="ORF">DQX05_03830</name>
</gene>
<accession>A0A3A3H7M6</accession>
<dbReference type="GO" id="GO:0032259">
    <property type="term" value="P:methylation"/>
    <property type="evidence" value="ECO:0007669"/>
    <property type="project" value="UniProtKB-KW"/>
</dbReference>
<proteinExistence type="predicted"/>
<comment type="caution">
    <text evidence="1">The sequence shown here is derived from an EMBL/GenBank/DDBJ whole genome shotgun (WGS) entry which is preliminary data.</text>
</comment>